<feature type="non-terminal residue" evidence="1">
    <location>
        <position position="1"/>
    </location>
</feature>
<feature type="non-terminal residue" evidence="1">
    <location>
        <position position="274"/>
    </location>
</feature>
<comment type="caution">
    <text evidence="1">The sequence shown here is derived from an EMBL/GenBank/DDBJ whole genome shotgun (WGS) entry which is preliminary data.</text>
</comment>
<reference evidence="1" key="2">
    <citation type="journal article" date="2022" name="New Phytol.">
        <title>Evolutionary transition to the ectomycorrhizal habit in the genomes of a hyperdiverse lineage of mushroom-forming fungi.</title>
        <authorList>
            <person name="Looney B."/>
            <person name="Miyauchi S."/>
            <person name="Morin E."/>
            <person name="Drula E."/>
            <person name="Courty P.E."/>
            <person name="Kohler A."/>
            <person name="Kuo A."/>
            <person name="LaButti K."/>
            <person name="Pangilinan J."/>
            <person name="Lipzen A."/>
            <person name="Riley R."/>
            <person name="Andreopoulos W."/>
            <person name="He G."/>
            <person name="Johnson J."/>
            <person name="Nolan M."/>
            <person name="Tritt A."/>
            <person name="Barry K.W."/>
            <person name="Grigoriev I.V."/>
            <person name="Nagy L.G."/>
            <person name="Hibbett D."/>
            <person name="Henrissat B."/>
            <person name="Matheny P.B."/>
            <person name="Labbe J."/>
            <person name="Martin F.M."/>
        </authorList>
    </citation>
    <scope>NUCLEOTIDE SEQUENCE</scope>
    <source>
        <strain evidence="1">EC-137</strain>
    </source>
</reference>
<name>A0ACB8Q843_9AGAM</name>
<reference evidence="1" key="1">
    <citation type="submission" date="2021-02" db="EMBL/GenBank/DDBJ databases">
        <authorList>
            <consortium name="DOE Joint Genome Institute"/>
            <person name="Ahrendt S."/>
            <person name="Looney B.P."/>
            <person name="Miyauchi S."/>
            <person name="Morin E."/>
            <person name="Drula E."/>
            <person name="Courty P.E."/>
            <person name="Chicoki N."/>
            <person name="Fauchery L."/>
            <person name="Kohler A."/>
            <person name="Kuo A."/>
            <person name="Labutti K."/>
            <person name="Pangilinan J."/>
            <person name="Lipzen A."/>
            <person name="Riley R."/>
            <person name="Andreopoulos W."/>
            <person name="He G."/>
            <person name="Johnson J."/>
            <person name="Barry K.W."/>
            <person name="Grigoriev I.V."/>
            <person name="Nagy L."/>
            <person name="Hibbett D."/>
            <person name="Henrissat B."/>
            <person name="Matheny P.B."/>
            <person name="Labbe J."/>
            <person name="Martin F."/>
        </authorList>
    </citation>
    <scope>NUCLEOTIDE SEQUENCE</scope>
    <source>
        <strain evidence="1">EC-137</strain>
    </source>
</reference>
<dbReference type="EMBL" id="MU273810">
    <property type="protein sequence ID" value="KAI0027984.1"/>
    <property type="molecule type" value="Genomic_DNA"/>
</dbReference>
<dbReference type="Proteomes" id="UP000814128">
    <property type="component" value="Unassembled WGS sequence"/>
</dbReference>
<keyword evidence="2" id="KW-1185">Reference proteome</keyword>
<organism evidence="1 2">
    <name type="scientific">Vararia minispora EC-137</name>
    <dbReference type="NCBI Taxonomy" id="1314806"/>
    <lineage>
        <taxon>Eukaryota</taxon>
        <taxon>Fungi</taxon>
        <taxon>Dikarya</taxon>
        <taxon>Basidiomycota</taxon>
        <taxon>Agaricomycotina</taxon>
        <taxon>Agaricomycetes</taxon>
        <taxon>Russulales</taxon>
        <taxon>Lachnocladiaceae</taxon>
        <taxon>Vararia</taxon>
    </lineage>
</organism>
<protein>
    <submittedName>
        <fullName evidence="1">Uncharacterized protein</fullName>
    </submittedName>
</protein>
<gene>
    <name evidence="1" type="ORF">K488DRAFT_35307</name>
</gene>
<accession>A0ACB8Q843</accession>
<evidence type="ECO:0000313" key="2">
    <source>
        <dbReference type="Proteomes" id="UP000814128"/>
    </source>
</evidence>
<proteinExistence type="predicted"/>
<evidence type="ECO:0000313" key="1">
    <source>
        <dbReference type="EMBL" id="KAI0027984.1"/>
    </source>
</evidence>
<sequence length="274" mass="30224">IPVDEAQIVALFVESVLYGVFLVTFGMTVRTLLFSRGDSSTVRSGGQHYFFVVVAFAFFVVATFDEAMVLRHVLDAFIYYKGPGGPNGEFSMISYWVNVMKTVDYCIMTSIGDAVLIYRCFIVWSKNWFIIVGLGILWVAFLVVAVIEWYIEFTMHSNALLSASNLRPFVHAVQSITLCINVIATSLIVYKIYQVQKTNTSVSIHGGGASSGLKRAMRIIIESGALYTASVIAFFAVYLASSNAQYVAADAVSFGISFNLIIIRVARGRTIETT</sequence>